<accession>A0A086M4P0</accession>
<evidence type="ECO:0000313" key="4">
    <source>
        <dbReference type="Proteomes" id="UP000028834"/>
    </source>
</evidence>
<organism evidence="3 4">
    <name type="scientific">Toxoplasma gondii RUB</name>
    <dbReference type="NCBI Taxonomy" id="935652"/>
    <lineage>
        <taxon>Eukaryota</taxon>
        <taxon>Sar</taxon>
        <taxon>Alveolata</taxon>
        <taxon>Apicomplexa</taxon>
        <taxon>Conoidasida</taxon>
        <taxon>Coccidia</taxon>
        <taxon>Eucoccidiorida</taxon>
        <taxon>Eimeriorina</taxon>
        <taxon>Sarcocystidae</taxon>
        <taxon>Toxoplasma</taxon>
    </lineage>
</organism>
<dbReference type="EMBL" id="AFYV02000829">
    <property type="protein sequence ID" value="KFG63858.1"/>
    <property type="molecule type" value="Genomic_DNA"/>
</dbReference>
<reference evidence="3 4" key="1">
    <citation type="submission" date="2014-05" db="EMBL/GenBank/DDBJ databases">
        <authorList>
            <person name="Sibley D."/>
            <person name="Venepally P."/>
            <person name="Karamycheva S."/>
            <person name="Hadjithomas M."/>
            <person name="Khan A."/>
            <person name="Brunk B."/>
            <person name="Roos D."/>
            <person name="Caler E."/>
            <person name="Lorenzi H."/>
        </authorList>
    </citation>
    <scope>NUCLEOTIDE SEQUENCE [LARGE SCALE GENOMIC DNA]</scope>
    <source>
        <strain evidence="3 4">RUB</strain>
    </source>
</reference>
<gene>
    <name evidence="3" type="ORF">TGRUB_429780</name>
</gene>
<evidence type="ECO:0000313" key="3">
    <source>
        <dbReference type="EMBL" id="KFG63858.1"/>
    </source>
</evidence>
<name>A0A086M4P0_TOXGO</name>
<keyword evidence="2" id="KW-0472">Membrane</keyword>
<evidence type="ECO:0000256" key="2">
    <source>
        <dbReference type="SAM" id="Phobius"/>
    </source>
</evidence>
<dbReference type="AlphaFoldDB" id="A0A086M4P0"/>
<evidence type="ECO:0000256" key="1">
    <source>
        <dbReference type="SAM" id="MobiDB-lite"/>
    </source>
</evidence>
<feature type="compositionally biased region" description="Basic and acidic residues" evidence="1">
    <location>
        <begin position="21"/>
        <end position="30"/>
    </location>
</feature>
<comment type="caution">
    <text evidence="3">The sequence shown here is derived from an EMBL/GenBank/DDBJ whole genome shotgun (WGS) entry which is preliminary data.</text>
</comment>
<keyword evidence="2 3" id="KW-0812">Transmembrane</keyword>
<protein>
    <submittedName>
        <fullName evidence="3">Putative transmembrane protein</fullName>
    </submittedName>
</protein>
<feature type="compositionally biased region" description="Basic residues" evidence="1">
    <location>
        <begin position="11"/>
        <end position="20"/>
    </location>
</feature>
<feature type="region of interest" description="Disordered" evidence="1">
    <location>
        <begin position="1"/>
        <end position="30"/>
    </location>
</feature>
<proteinExistence type="predicted"/>
<dbReference type="VEuPathDB" id="ToxoDB:TGRUB_429780"/>
<feature type="compositionally biased region" description="Polar residues" evidence="1">
    <location>
        <begin position="1"/>
        <end position="10"/>
    </location>
</feature>
<sequence length="334" mass="36920">MQNRLDATRSSKPHKRHKDRSLHTEEKDKDTRCAGLKRTEDLLGVLHLCSRKFFSKAASSTLPDSSPLCNVSLLCLRLFPLPAIPFPPACSLQLGRSLLVKRLEPSFASSSLFLVSFPCLFFLSLFLVSFPALCSETVRRRIACPTGPALVLPPPSPRRGVSSVSPLLHRLRRPASAPLHYRSSQVCVCDSALRLHMQKTRLQRTTQGTVNQLLSLLLLELLLLLLGSCDLLLKAETLKLRGGLARRPSRETVWGGVPRACEEDRAVRPSEGPRAREAHAACVPRRRGSDCGGSEQLLLLQSLLEVRPVVQASRKKERSSLAGLHIRTWASTSP</sequence>
<feature type="transmembrane region" description="Helical" evidence="2">
    <location>
        <begin position="111"/>
        <end position="133"/>
    </location>
</feature>
<keyword evidence="2" id="KW-1133">Transmembrane helix</keyword>
<dbReference type="Proteomes" id="UP000028834">
    <property type="component" value="Unassembled WGS sequence"/>
</dbReference>